<evidence type="ECO:0000313" key="1">
    <source>
        <dbReference type="EMBL" id="TDD94669.1"/>
    </source>
</evidence>
<dbReference type="Proteomes" id="UP000295479">
    <property type="component" value="Unassembled WGS sequence"/>
</dbReference>
<gene>
    <name evidence="1" type="ORF">E0F76_15630</name>
</gene>
<accession>A0A4R5C7H0</accession>
<name>A0A4R5C7H0_9FLAO</name>
<dbReference type="EMBL" id="SMFK01000014">
    <property type="protein sequence ID" value="TDD94669.1"/>
    <property type="molecule type" value="Genomic_DNA"/>
</dbReference>
<protein>
    <submittedName>
        <fullName evidence="1">Uncharacterized protein</fullName>
    </submittedName>
</protein>
<comment type="caution">
    <text evidence="1">The sequence shown here is derived from an EMBL/GenBank/DDBJ whole genome shotgun (WGS) entry which is preliminary data.</text>
</comment>
<dbReference type="RefSeq" id="WP_165932722.1">
    <property type="nucleotide sequence ID" value="NZ_SMFK01000014.1"/>
</dbReference>
<dbReference type="AlphaFoldDB" id="A0A4R5C7H0"/>
<sequence>MNSNQYYNAANIYNNAKIKAIPKLKNYFLVVKCPQSGNITIKTAGEKTNMKLNLHPIRLVKNLIGMFPLKLLNY</sequence>
<keyword evidence="2" id="KW-1185">Reference proteome</keyword>
<reference evidence="1 2" key="1">
    <citation type="submission" date="2019-03" db="EMBL/GenBank/DDBJ databases">
        <title>Flavobacterium AR-3-4 sp. nov. isolated from arctic soil.</title>
        <authorList>
            <person name="Chaudhary D.K."/>
        </authorList>
    </citation>
    <scope>NUCLEOTIDE SEQUENCE [LARGE SCALE GENOMIC DNA]</scope>
    <source>
        <strain evidence="1 2">AR-3-4</strain>
    </source>
</reference>
<proteinExistence type="predicted"/>
<evidence type="ECO:0000313" key="2">
    <source>
        <dbReference type="Proteomes" id="UP000295479"/>
    </source>
</evidence>
<organism evidence="1 2">
    <name type="scientific">Flavobacterium cellulosilyticum</name>
    <dbReference type="NCBI Taxonomy" id="2541731"/>
    <lineage>
        <taxon>Bacteria</taxon>
        <taxon>Pseudomonadati</taxon>
        <taxon>Bacteroidota</taxon>
        <taxon>Flavobacteriia</taxon>
        <taxon>Flavobacteriales</taxon>
        <taxon>Flavobacteriaceae</taxon>
        <taxon>Flavobacterium</taxon>
    </lineage>
</organism>